<evidence type="ECO:0000256" key="6">
    <source>
        <dbReference type="SAM" id="Phobius"/>
    </source>
</evidence>
<dbReference type="GO" id="GO:0005886">
    <property type="term" value="C:plasma membrane"/>
    <property type="evidence" value="ECO:0007669"/>
    <property type="project" value="UniProtKB-SubCell"/>
</dbReference>
<dbReference type="Proteomes" id="UP000653797">
    <property type="component" value="Unassembled WGS sequence"/>
</dbReference>
<keyword evidence="10" id="KW-1185">Reference proteome</keyword>
<feature type="transmembrane region" description="Helical" evidence="6">
    <location>
        <begin position="286"/>
        <end position="305"/>
    </location>
</feature>
<evidence type="ECO:0000256" key="3">
    <source>
        <dbReference type="ARBA" id="ARBA00022692"/>
    </source>
</evidence>
<keyword evidence="4 6" id="KW-1133">Transmembrane helix</keyword>
<reference evidence="9" key="1">
    <citation type="submission" date="2020-09" db="EMBL/GenBank/DDBJ databases">
        <authorList>
            <person name="Kim M.K."/>
        </authorList>
    </citation>
    <scope>NUCLEOTIDE SEQUENCE</scope>
    <source>
        <strain evidence="9">BT704</strain>
    </source>
</reference>
<protein>
    <submittedName>
        <fullName evidence="9">ABC transporter permease</fullName>
    </submittedName>
</protein>
<feature type="domain" description="MacB-like periplasmic core" evidence="8">
    <location>
        <begin position="20"/>
        <end position="247"/>
    </location>
</feature>
<keyword evidence="2" id="KW-1003">Cell membrane</keyword>
<dbReference type="GO" id="GO:0022857">
    <property type="term" value="F:transmembrane transporter activity"/>
    <property type="evidence" value="ECO:0007669"/>
    <property type="project" value="TreeGrafter"/>
</dbReference>
<evidence type="ECO:0000256" key="5">
    <source>
        <dbReference type="ARBA" id="ARBA00023136"/>
    </source>
</evidence>
<evidence type="ECO:0000313" key="9">
    <source>
        <dbReference type="EMBL" id="MBD2753490.1"/>
    </source>
</evidence>
<keyword evidence="3 6" id="KW-0812">Transmembrane</keyword>
<feature type="transmembrane region" description="Helical" evidence="6">
    <location>
        <begin position="330"/>
        <end position="357"/>
    </location>
</feature>
<feature type="domain" description="MacB-like periplasmic core" evidence="8">
    <location>
        <begin position="439"/>
        <end position="631"/>
    </location>
</feature>
<evidence type="ECO:0000256" key="2">
    <source>
        <dbReference type="ARBA" id="ARBA00022475"/>
    </source>
</evidence>
<feature type="transmembrane region" description="Helical" evidence="6">
    <location>
        <begin position="377"/>
        <end position="400"/>
    </location>
</feature>
<evidence type="ECO:0000313" key="10">
    <source>
        <dbReference type="Proteomes" id="UP000653797"/>
    </source>
</evidence>
<feature type="transmembrane region" description="Helical" evidence="6">
    <location>
        <begin position="702"/>
        <end position="730"/>
    </location>
</feature>
<evidence type="ECO:0000256" key="1">
    <source>
        <dbReference type="ARBA" id="ARBA00004651"/>
    </source>
</evidence>
<dbReference type="PANTHER" id="PTHR30572">
    <property type="entry name" value="MEMBRANE COMPONENT OF TRANSPORTER-RELATED"/>
    <property type="match status" value="1"/>
</dbReference>
<dbReference type="Pfam" id="PF12704">
    <property type="entry name" value="MacB_PCD"/>
    <property type="match status" value="2"/>
</dbReference>
<comment type="caution">
    <text evidence="9">The sequence shown here is derived from an EMBL/GenBank/DDBJ whole genome shotgun (WGS) entry which is preliminary data.</text>
</comment>
<evidence type="ECO:0000256" key="4">
    <source>
        <dbReference type="ARBA" id="ARBA00022989"/>
    </source>
</evidence>
<feature type="transmembrane region" description="Helical" evidence="6">
    <location>
        <begin position="665"/>
        <end position="690"/>
    </location>
</feature>
<dbReference type="EMBL" id="JACXAA010000003">
    <property type="protein sequence ID" value="MBD2753490.1"/>
    <property type="molecule type" value="Genomic_DNA"/>
</dbReference>
<proteinExistence type="predicted"/>
<feature type="domain" description="ABC3 transporter permease C-terminal" evidence="7">
    <location>
        <begin position="668"/>
        <end position="782"/>
    </location>
</feature>
<dbReference type="Pfam" id="PF02687">
    <property type="entry name" value="FtsX"/>
    <property type="match status" value="2"/>
</dbReference>
<accession>A0A927GDE8</accession>
<keyword evidence="5 6" id="KW-0472">Membrane</keyword>
<feature type="transmembrane region" description="Helical" evidence="6">
    <location>
        <begin position="21"/>
        <end position="41"/>
    </location>
</feature>
<dbReference type="InterPro" id="IPR050250">
    <property type="entry name" value="Macrolide_Exporter_MacB"/>
</dbReference>
<evidence type="ECO:0000259" key="8">
    <source>
        <dbReference type="Pfam" id="PF12704"/>
    </source>
</evidence>
<name>A0A927GDE8_9BACT</name>
<feature type="transmembrane region" description="Helical" evidence="6">
    <location>
        <begin position="750"/>
        <end position="770"/>
    </location>
</feature>
<dbReference type="AlphaFoldDB" id="A0A927GDE8"/>
<gene>
    <name evidence="9" type="ORF">IC230_11355</name>
</gene>
<dbReference type="InterPro" id="IPR025857">
    <property type="entry name" value="MacB_PCD"/>
</dbReference>
<dbReference type="PANTHER" id="PTHR30572:SF18">
    <property type="entry name" value="ABC-TYPE MACROLIDE FAMILY EXPORT SYSTEM PERMEASE COMPONENT 2"/>
    <property type="match status" value="1"/>
</dbReference>
<organism evidence="9 10">
    <name type="scientific">Spirosoma validum</name>
    <dbReference type="NCBI Taxonomy" id="2771355"/>
    <lineage>
        <taxon>Bacteria</taxon>
        <taxon>Pseudomonadati</taxon>
        <taxon>Bacteroidota</taxon>
        <taxon>Cytophagia</taxon>
        <taxon>Cytophagales</taxon>
        <taxon>Cytophagaceae</taxon>
        <taxon>Spirosoma</taxon>
    </lineage>
</organism>
<sequence>MLRNYFRTAWRSLVKNRFYSLINMTGLTAGLAVGILILLWVQDEFSFDRFHRQSANIYRLENWAGTGSSRQIWTSTVAPIAVMGKKELPEIKDAVRIAYNGMYTLFKYKGKAINEENTLFADPTLFSVFDFPLIQGNPANPFPDNHSIVLTETTAKRYFGNENPIGKILAGTDRNAFKVSGVIRDFPKNSSIRRDMVLPISLLFDTMYQNRTDGRNRDNDFATFNFDTYLLLQPGASISNLTDKLRTIHLRNKPDDTDLTYLLQPLPDMHLYKADGSEGGIETVRMFSIIALLILVIACINYVNLSTARSMLRSKEVSMRKIVGAAKSQLFMQFVVETTLLFSLAAVLALGLMYVLLPAYNQLSGKELVLDFADERLWKIIGLTIVGTLVASSIYPALLLSSFEPLKALKGKVSARLSEAVFRKVLVVAQFAVSVILIASTFIISNQLQYIRAKELGYDKTHVLGFFMRDDMSKHYDAVKADLLNQPGVTAVTRASSNIVQLGAQTGDNEWAGKEKGETMFVRPVAIDKDFIPFFRMKVMQGANFTGTVSDSTHFILNETAVKAARINNPIGKSFRLWKRKGTIVGVVKDFHFASMRQKIEPAIFYYDPSQMWALYIKTTGQDAKQVVAAAERSYKQYNPDYPFEYSFLDDVFNNLYKSEQQTGLLFNVFASIAILISCLGLFGLATYTAQVRTREIGVRKVLGASVTGIIQLLATDFMKLVVIAILIATPIAWYAMSRWLQDFAYRIDVQWWVFGLAGLLALAIALLTVSFQSIKAALMNPVKSLRSE</sequence>
<feature type="transmembrane region" description="Helical" evidence="6">
    <location>
        <begin position="421"/>
        <end position="444"/>
    </location>
</feature>
<feature type="domain" description="ABC3 transporter permease C-terminal" evidence="7">
    <location>
        <begin position="289"/>
        <end position="404"/>
    </location>
</feature>
<evidence type="ECO:0000259" key="7">
    <source>
        <dbReference type="Pfam" id="PF02687"/>
    </source>
</evidence>
<dbReference type="InterPro" id="IPR003838">
    <property type="entry name" value="ABC3_permease_C"/>
</dbReference>
<comment type="subcellular location">
    <subcellularLocation>
        <location evidence="1">Cell membrane</location>
        <topology evidence="1">Multi-pass membrane protein</topology>
    </subcellularLocation>
</comment>